<feature type="compositionally biased region" description="Basic and acidic residues" evidence="1">
    <location>
        <begin position="35"/>
        <end position="47"/>
    </location>
</feature>
<gene>
    <name evidence="3" type="ORF">ATJ93_3130</name>
</gene>
<dbReference type="RefSeq" id="WP_245977594.1">
    <property type="nucleotide sequence ID" value="NZ_RAPO01000003.1"/>
</dbReference>
<feature type="compositionally biased region" description="Acidic residues" evidence="1">
    <location>
        <begin position="1"/>
        <end position="11"/>
    </location>
</feature>
<dbReference type="Proteomes" id="UP000283805">
    <property type="component" value="Unassembled WGS sequence"/>
</dbReference>
<comment type="caution">
    <text evidence="3">The sequence shown here is derived from an EMBL/GenBank/DDBJ whole genome shotgun (WGS) entry which is preliminary data.</text>
</comment>
<feature type="transmembrane region" description="Helical" evidence="2">
    <location>
        <begin position="205"/>
        <end position="226"/>
    </location>
</feature>
<feature type="transmembrane region" description="Helical" evidence="2">
    <location>
        <begin position="77"/>
        <end position="98"/>
    </location>
</feature>
<feature type="transmembrane region" description="Helical" evidence="2">
    <location>
        <begin position="175"/>
        <end position="199"/>
    </location>
</feature>
<sequence>MATESEIDSDSDSNSGSDDRAVDAGDSSGSIGGDGVRDDGPGGVDPDTRALALEEARTTFDYQVERLREIDAKAIEILKANLLIIGVFVTGLSVVGQTDIDVRAFVNPHTAFGAVLMLVSTAIAGVTYTTSNLRGGVGRDALEAALSDAAFAERLVRSYGEWIEYNAAVTAVNDVLVTITVLLIVDSFVFVVVGIGVGAADLSPIGVWASFAGLTLALGYLTHVAYQMDHVGSVGSSEDPTTATFDGVRLSKGATRGQSHDALRRTVQARDEGTTEPAERERKRKRNSREGKT</sequence>
<keyword evidence="2" id="KW-0812">Transmembrane</keyword>
<feature type="region of interest" description="Disordered" evidence="1">
    <location>
        <begin position="250"/>
        <end position="293"/>
    </location>
</feature>
<name>A0A419WDE4_9EURY</name>
<feature type="transmembrane region" description="Helical" evidence="2">
    <location>
        <begin position="110"/>
        <end position="129"/>
    </location>
</feature>
<evidence type="ECO:0000256" key="1">
    <source>
        <dbReference type="SAM" id="MobiDB-lite"/>
    </source>
</evidence>
<dbReference type="EMBL" id="RAPO01000003">
    <property type="protein sequence ID" value="RKD93501.1"/>
    <property type="molecule type" value="Genomic_DNA"/>
</dbReference>
<feature type="compositionally biased region" description="Basic and acidic residues" evidence="1">
    <location>
        <begin position="258"/>
        <end position="281"/>
    </location>
</feature>
<keyword evidence="4" id="KW-1185">Reference proteome</keyword>
<evidence type="ECO:0000313" key="3">
    <source>
        <dbReference type="EMBL" id="RKD93501.1"/>
    </source>
</evidence>
<keyword evidence="2" id="KW-0472">Membrane</keyword>
<organism evidence="3 4">
    <name type="scientific">Halopiger aswanensis</name>
    <dbReference type="NCBI Taxonomy" id="148449"/>
    <lineage>
        <taxon>Archaea</taxon>
        <taxon>Methanobacteriati</taxon>
        <taxon>Methanobacteriota</taxon>
        <taxon>Stenosarchaea group</taxon>
        <taxon>Halobacteria</taxon>
        <taxon>Halobacteriales</taxon>
        <taxon>Natrialbaceae</taxon>
        <taxon>Halopiger</taxon>
    </lineage>
</organism>
<proteinExistence type="predicted"/>
<accession>A0A419WDE4</accession>
<reference evidence="3 4" key="1">
    <citation type="submission" date="2018-09" db="EMBL/GenBank/DDBJ databases">
        <title>Genomic Encyclopedia of Archaeal and Bacterial Type Strains, Phase II (KMG-II): from individual species to whole genera.</title>
        <authorList>
            <person name="Goeker M."/>
        </authorList>
    </citation>
    <scope>NUCLEOTIDE SEQUENCE [LARGE SCALE GENOMIC DNA]</scope>
    <source>
        <strain evidence="3 4">DSM 13151</strain>
    </source>
</reference>
<evidence type="ECO:0000256" key="2">
    <source>
        <dbReference type="SAM" id="Phobius"/>
    </source>
</evidence>
<evidence type="ECO:0000313" key="4">
    <source>
        <dbReference type="Proteomes" id="UP000283805"/>
    </source>
</evidence>
<dbReference type="AlphaFoldDB" id="A0A419WDE4"/>
<feature type="region of interest" description="Disordered" evidence="1">
    <location>
        <begin position="1"/>
        <end position="47"/>
    </location>
</feature>
<protein>
    <submittedName>
        <fullName evidence="3">Uncharacterized protein</fullName>
    </submittedName>
</protein>
<keyword evidence="2" id="KW-1133">Transmembrane helix</keyword>